<name>A0A336MK55_CULSO</name>
<proteinExistence type="predicted"/>
<sequence>MPDITNEHLMQLIYRVIKKVDSIEEKLNQVIDYVETQKKNQSANSQLEEQEEFKYYPIGNMEELDYISSKIENDEIYKKKLRNFIKAIPYFTLEDIFTEEFLCDIKTLDDVIPYEEIYVYLKRLEGMSEDFIKTHVLSELSRIKGRVRHRSTLKKKRKIERCYRSKSPNETQQPDSDFVEYIEMQDDPESEQTEESKLDIVKTFVPVTYAEDTKESLNSTEPETDFLDDDEDYFTPINDQRDLMKVCEKIRLKPSYLKSVRKQLFHATAGGNIKLDDLFTLNFIADYNMTGVQGKKSLRKLLPYSTIYLFVKKKLGIPVHDIEVQATNELKQMKHRQFQRKYDSKKRLKHLYNKEKQEPEDKDKVDLIEEKLNRVLEVVETEKTKQSGKFQLEEQEEFKFYPIGNDEELDFISTKIESDEMYKMNLRNFIKSIPYFTLEDIFTEDFLCDFDEADMLEALIPFEEIFVYLKRKEGMNENNIKTLVTTELTRIKCRIRNRGNSKRKRKFDEFNISKTSSETYIEAISDQKIDSEFIEFVEIEDHTQTDTIHGNETKSIKKLIPVTYMEDTKQENLYEGYSKTEDYSDDEEYFKRIENDRELRKVCEKIKTDPAYLKSVRKQMLRAAEGRNFTLSFLFSADFIDDYNLLGILGKKDLTKLPPYTHIYLYIKRKLGTPAHEIATQARNEFKQMKNRSFQKKFRHRQKLKQANNAENKETEESKEKVGH</sequence>
<feature type="compositionally biased region" description="Basic and acidic residues" evidence="1">
    <location>
        <begin position="711"/>
        <end position="724"/>
    </location>
</feature>
<dbReference type="EMBL" id="UFQT01001489">
    <property type="protein sequence ID" value="SSX30782.1"/>
    <property type="molecule type" value="Genomic_DNA"/>
</dbReference>
<evidence type="ECO:0000256" key="1">
    <source>
        <dbReference type="SAM" id="MobiDB-lite"/>
    </source>
</evidence>
<dbReference type="VEuPathDB" id="VectorBase:CSON002868"/>
<dbReference type="AlphaFoldDB" id="A0A336MK55"/>
<reference evidence="2" key="1">
    <citation type="submission" date="2018-07" db="EMBL/GenBank/DDBJ databases">
        <authorList>
            <person name="Quirk P.G."/>
            <person name="Krulwich T.A."/>
        </authorList>
    </citation>
    <scope>NUCLEOTIDE SEQUENCE</scope>
</reference>
<feature type="region of interest" description="Disordered" evidence="1">
    <location>
        <begin position="695"/>
        <end position="724"/>
    </location>
</feature>
<organism evidence="2">
    <name type="scientific">Culicoides sonorensis</name>
    <name type="common">Biting midge</name>
    <dbReference type="NCBI Taxonomy" id="179676"/>
    <lineage>
        <taxon>Eukaryota</taxon>
        <taxon>Metazoa</taxon>
        <taxon>Ecdysozoa</taxon>
        <taxon>Arthropoda</taxon>
        <taxon>Hexapoda</taxon>
        <taxon>Insecta</taxon>
        <taxon>Pterygota</taxon>
        <taxon>Neoptera</taxon>
        <taxon>Endopterygota</taxon>
        <taxon>Diptera</taxon>
        <taxon>Nematocera</taxon>
        <taxon>Chironomoidea</taxon>
        <taxon>Ceratopogonidae</taxon>
        <taxon>Ceratopogoninae</taxon>
        <taxon>Culicoides</taxon>
        <taxon>Monoculicoides</taxon>
    </lineage>
</organism>
<feature type="compositionally biased region" description="Basic residues" evidence="1">
    <location>
        <begin position="695"/>
        <end position="704"/>
    </location>
</feature>
<accession>A0A336MK55</accession>
<gene>
    <name evidence="2" type="primary">CSON002868</name>
</gene>
<protein>
    <submittedName>
        <fullName evidence="2">CSON002868 protein</fullName>
    </submittedName>
</protein>
<evidence type="ECO:0000313" key="2">
    <source>
        <dbReference type="EMBL" id="SSX30782.1"/>
    </source>
</evidence>